<dbReference type="RefSeq" id="WP_075518011.1">
    <property type="nucleotide sequence ID" value="NZ_FPLD01000033.1"/>
</dbReference>
<proteinExistence type="predicted"/>
<evidence type="ECO:0000313" key="2">
    <source>
        <dbReference type="Proteomes" id="UP000183794"/>
    </source>
</evidence>
<dbReference type="InterPro" id="IPR029058">
    <property type="entry name" value="AB_hydrolase_fold"/>
</dbReference>
<dbReference type="OrthoDB" id="9785076at2"/>
<dbReference type="InterPro" id="IPR017208">
    <property type="entry name" value="UCP037442_abhydr"/>
</dbReference>
<dbReference type="Gene3D" id="3.40.50.1820">
    <property type="entry name" value="alpha/beta hydrolase"/>
    <property type="match status" value="1"/>
</dbReference>
<dbReference type="PIRSF" id="PIRSF037442">
    <property type="entry name" value="UCP037442_abhydr"/>
    <property type="match status" value="1"/>
</dbReference>
<sequence length="283" mass="32408">MINTVEINTADGYQLVASEFKPSNNNGRVVIINDATGVLRKYYQAYAEFLCTRGFTIITYDYRGIGDSKQASVNAKPASMMHWGQLDMDAVLTWTQACYPEMKISGVGHSIGGQLLGITPNNNRYESFLNIAAQQIHWKNWERKDQPLSVLFFYCVLPLFYSANKGLPKWVLGAEYLPQQVIRDWSRFGRKPFYTDEQGNELHDGYHQYKGNMRFYAMADDNRFAPPSCVKALQRHFKNAASDMVVIDPKQVGMKSIDHFGFFKRSMTESVWQDTSDWLLISS</sequence>
<protein>
    <submittedName>
        <fullName evidence="1">Uncharacterized protein</fullName>
    </submittedName>
</protein>
<reference evidence="1 2" key="1">
    <citation type="submission" date="2016-11" db="EMBL/GenBank/DDBJ databases">
        <authorList>
            <person name="Jaros S."/>
            <person name="Januszkiewicz K."/>
            <person name="Wedrychowicz H."/>
        </authorList>
    </citation>
    <scope>NUCLEOTIDE SEQUENCE [LARGE SCALE GENOMIC DNA]</scope>
    <source>
        <strain evidence="1">NVI 5450</strain>
    </source>
</reference>
<name>A0A1K9YZF3_9GAMM</name>
<gene>
    <name evidence="1" type="ORF">NVI5450_0885</name>
</gene>
<dbReference type="SUPFAM" id="SSF53474">
    <property type="entry name" value="alpha/beta-Hydrolases"/>
    <property type="match status" value="1"/>
</dbReference>
<organism evidence="1 2">
    <name type="scientific">Moritella viscosa</name>
    <dbReference type="NCBI Taxonomy" id="80854"/>
    <lineage>
        <taxon>Bacteria</taxon>
        <taxon>Pseudomonadati</taxon>
        <taxon>Pseudomonadota</taxon>
        <taxon>Gammaproteobacteria</taxon>
        <taxon>Alteromonadales</taxon>
        <taxon>Moritellaceae</taxon>
        <taxon>Moritella</taxon>
    </lineage>
</organism>
<accession>A0A1K9YZF3</accession>
<dbReference type="AlphaFoldDB" id="A0A1K9YZF3"/>
<evidence type="ECO:0000313" key="1">
    <source>
        <dbReference type="EMBL" id="SGY88581.1"/>
    </source>
</evidence>
<dbReference type="Proteomes" id="UP000183794">
    <property type="component" value="Unassembled WGS sequence"/>
</dbReference>
<dbReference type="EMBL" id="FPLD01000033">
    <property type="protein sequence ID" value="SGY88581.1"/>
    <property type="molecule type" value="Genomic_DNA"/>
</dbReference>